<keyword evidence="6" id="KW-1185">Reference proteome</keyword>
<comment type="caution">
    <text evidence="5">The sequence shown here is derived from an EMBL/GenBank/DDBJ whole genome shotgun (WGS) entry which is preliminary data.</text>
</comment>
<dbReference type="AlphaFoldDB" id="A0A9X0I1A2"/>
<dbReference type="SUPFAM" id="SSF51735">
    <property type="entry name" value="NAD(P)-binding Rossmann-fold domains"/>
    <property type="match status" value="1"/>
</dbReference>
<dbReference type="InterPro" id="IPR006096">
    <property type="entry name" value="Glu/Leu/Phe/Val/Trp_DH_C"/>
</dbReference>
<sequence length="379" mass="39397">MTSQMRILIRDEKNDVEAFVVVDSLVAGRAMGGTRMTTDVTVDEVAGLASAMTRKLALAGVPIGGAKAGIRCGLPPGPHRDKVLTTFGRQITPLLRGGLYLGSDQGITHDDRDLFFSAAGFDPRRQLPWLPCSWGELWQRCREVTGLGVCEAVDTAADQLLGPEAVRSIVIQGFGVVGRAVASGLAARGYPIVAVADRLGTISATGGLPVSALLDATDSTGTIDRRRLPTGLELTDTPDAWLDVPADVLVLAAGSGAVNETNVDRVIPHLLVEAGNLTCTPAAEKLLIQRGAHTLPGPVVNVGAAAVTGMLLTNSVGTYTDPDSLVAALFETVATIIRGNTAEVITQAHGTDRPLSVVADSLAAQRVHARATAAEPLSV</sequence>
<evidence type="ECO:0000256" key="3">
    <source>
        <dbReference type="RuleBase" id="RU004417"/>
    </source>
</evidence>
<evidence type="ECO:0000259" key="4">
    <source>
        <dbReference type="SMART" id="SM00839"/>
    </source>
</evidence>
<dbReference type="InterPro" id="IPR036291">
    <property type="entry name" value="NAD(P)-bd_dom_sf"/>
</dbReference>
<dbReference type="PANTHER" id="PTHR11606">
    <property type="entry name" value="GLUTAMATE DEHYDROGENASE"/>
    <property type="match status" value="1"/>
</dbReference>
<dbReference type="InterPro" id="IPR006095">
    <property type="entry name" value="Glu/Leu/Phe/Val/Trp_DH"/>
</dbReference>
<dbReference type="EMBL" id="LMWI01000002">
    <property type="protein sequence ID" value="KUJ44913.1"/>
    <property type="molecule type" value="Genomic_DNA"/>
</dbReference>
<evidence type="ECO:0000313" key="5">
    <source>
        <dbReference type="EMBL" id="KUJ44913.1"/>
    </source>
</evidence>
<dbReference type="SUPFAM" id="SSF53223">
    <property type="entry name" value="Aminoacid dehydrogenase-like, N-terminal domain"/>
    <property type="match status" value="1"/>
</dbReference>
<evidence type="ECO:0000313" key="6">
    <source>
        <dbReference type="Proteomes" id="UP000053246"/>
    </source>
</evidence>
<name>A0A9X0I1A2_9ACTN</name>
<evidence type="ECO:0000256" key="1">
    <source>
        <dbReference type="ARBA" id="ARBA00006382"/>
    </source>
</evidence>
<keyword evidence="2 3" id="KW-0560">Oxidoreductase</keyword>
<organism evidence="5 6">
    <name type="scientific">Micromonospora maris</name>
    <dbReference type="NCBI Taxonomy" id="1003110"/>
    <lineage>
        <taxon>Bacteria</taxon>
        <taxon>Bacillati</taxon>
        <taxon>Actinomycetota</taxon>
        <taxon>Actinomycetes</taxon>
        <taxon>Micromonosporales</taxon>
        <taxon>Micromonosporaceae</taxon>
        <taxon>Micromonospora</taxon>
    </lineage>
</organism>
<comment type="similarity">
    <text evidence="1 3">Belongs to the Glu/Leu/Phe/Val dehydrogenases family.</text>
</comment>
<accession>A0A9X0I1A2</accession>
<dbReference type="Pfam" id="PF00208">
    <property type="entry name" value="ELFV_dehydrog"/>
    <property type="match status" value="1"/>
</dbReference>
<dbReference type="InterPro" id="IPR006097">
    <property type="entry name" value="Glu/Leu/Phe/Val/Trp_DH_dimer"/>
</dbReference>
<dbReference type="GO" id="GO:0006538">
    <property type="term" value="P:L-glutamate catabolic process"/>
    <property type="evidence" value="ECO:0007669"/>
    <property type="project" value="TreeGrafter"/>
</dbReference>
<proteinExistence type="inferred from homology"/>
<dbReference type="InterPro" id="IPR046346">
    <property type="entry name" value="Aminoacid_DH-like_N_sf"/>
</dbReference>
<evidence type="ECO:0000256" key="2">
    <source>
        <dbReference type="ARBA" id="ARBA00023002"/>
    </source>
</evidence>
<dbReference type="Gene3D" id="3.40.50.720">
    <property type="entry name" value="NAD(P)-binding Rossmann-like Domain"/>
    <property type="match status" value="1"/>
</dbReference>
<protein>
    <recommendedName>
        <fullName evidence="4">Glutamate/phenylalanine/leucine/valine/L-tryptophan dehydrogenase C-terminal domain-containing protein</fullName>
    </recommendedName>
</protein>
<dbReference type="Gene3D" id="3.40.50.10860">
    <property type="entry name" value="Leucine Dehydrogenase, chain A, domain 1"/>
    <property type="match status" value="1"/>
</dbReference>
<dbReference type="Pfam" id="PF02812">
    <property type="entry name" value="ELFV_dehydrog_N"/>
    <property type="match status" value="1"/>
</dbReference>
<dbReference type="GO" id="GO:0004352">
    <property type="term" value="F:glutamate dehydrogenase (NAD+) activity"/>
    <property type="evidence" value="ECO:0007669"/>
    <property type="project" value="TreeGrafter"/>
</dbReference>
<dbReference type="Proteomes" id="UP000053246">
    <property type="component" value="Unassembled WGS sequence"/>
</dbReference>
<gene>
    <name evidence="5" type="ORF">ADL17_17425</name>
</gene>
<feature type="domain" description="Glutamate/phenylalanine/leucine/valine/L-tryptophan dehydrogenase C-terminal" evidence="4">
    <location>
        <begin position="139"/>
        <end position="375"/>
    </location>
</feature>
<dbReference type="PRINTS" id="PR00082">
    <property type="entry name" value="GLFDHDRGNASE"/>
</dbReference>
<dbReference type="SMART" id="SM00839">
    <property type="entry name" value="ELFV_dehydrog"/>
    <property type="match status" value="1"/>
</dbReference>
<dbReference type="PANTHER" id="PTHR11606:SF13">
    <property type="entry name" value="GLUTAMATE DEHYDROGENASE 1, MITOCHONDRIAL"/>
    <property type="match status" value="1"/>
</dbReference>
<reference evidence="5 6" key="1">
    <citation type="submission" date="2015-10" db="EMBL/GenBank/DDBJ databases">
        <authorList>
            <person name="Ju K.-S."/>
            <person name="Doroghazi J.R."/>
            <person name="Metcalf W.W."/>
        </authorList>
    </citation>
    <scope>NUCLEOTIDE SEQUENCE [LARGE SCALE GENOMIC DNA]</scope>
    <source>
        <strain evidence="5 6">NRRL B-24793</strain>
    </source>
</reference>